<dbReference type="STRING" id="931089.CDES_11900"/>
<evidence type="ECO:0000313" key="3">
    <source>
        <dbReference type="Proteomes" id="UP000068067"/>
    </source>
</evidence>
<sequence length="271" mass="29529">MLKGTLIHQGRERTFHIVEPSGPQTDALIFFHGSQQSGRVVRKFSNETFDSLPFLVVYPDGVEQHWNDARLGLDERTRHLAIDDVGFFISLIRHLGTTYGTQRVFVAGYSNGGQMVMRLIHEVPKMLSGAATIAANMPAPHNTLPELRNYRAFPVPYMSIAGTADPFSPFSGGDAGIGHAHRRGDGLSAFDSATYFATRNGISTPPARTTLDGTTTCHRWNGKDPVEFLALDGIGHIIPSGKTYPAFLGPSTTTLIAAEEIGRFFAEVGRS</sequence>
<dbReference type="InterPro" id="IPR050955">
    <property type="entry name" value="Plant_Biomass_Hydrol_Est"/>
</dbReference>
<evidence type="ECO:0008006" key="4">
    <source>
        <dbReference type="Google" id="ProtNLM"/>
    </source>
</evidence>
<keyword evidence="1" id="KW-0732">Signal</keyword>
<dbReference type="AlphaFoldDB" id="A0A0M3QA58"/>
<dbReference type="OrthoDB" id="9767239at2"/>
<dbReference type="RefSeq" id="WP_053545637.1">
    <property type="nucleotide sequence ID" value="NZ_CP009220.1"/>
</dbReference>
<dbReference type="KEGG" id="cdx:CDES_11900"/>
<evidence type="ECO:0000256" key="1">
    <source>
        <dbReference type="ARBA" id="ARBA00022729"/>
    </source>
</evidence>
<dbReference type="Gene3D" id="3.40.50.1820">
    <property type="entry name" value="alpha/beta hydrolase"/>
    <property type="match status" value="1"/>
</dbReference>
<reference evidence="2 3" key="1">
    <citation type="submission" date="2014-08" db="EMBL/GenBank/DDBJ databases">
        <title>Complete genome sequence of Corynebacterium deserti GIMN1.010 (=DSM 45689), isolated from desert sand in western China.</title>
        <authorList>
            <person name="Ruckert C."/>
            <person name="Albersmeier A."/>
            <person name="Kalinowski J."/>
        </authorList>
    </citation>
    <scope>NUCLEOTIDE SEQUENCE [LARGE SCALE GENOMIC DNA]</scope>
    <source>
        <strain evidence="2 3">GIMN1.010</strain>
    </source>
</reference>
<dbReference type="InterPro" id="IPR029058">
    <property type="entry name" value="AB_hydrolase_fold"/>
</dbReference>
<gene>
    <name evidence="2" type="ORF">CDES_11900</name>
</gene>
<dbReference type="PANTHER" id="PTHR43037:SF1">
    <property type="entry name" value="BLL1128 PROTEIN"/>
    <property type="match status" value="1"/>
</dbReference>
<name>A0A0M3QA58_9CORY</name>
<dbReference type="SUPFAM" id="SSF53474">
    <property type="entry name" value="alpha/beta-Hydrolases"/>
    <property type="match status" value="1"/>
</dbReference>
<dbReference type="Proteomes" id="UP000068067">
    <property type="component" value="Chromosome"/>
</dbReference>
<organism evidence="2 3">
    <name type="scientific">Corynebacterium deserti GIMN1.010</name>
    <dbReference type="NCBI Taxonomy" id="931089"/>
    <lineage>
        <taxon>Bacteria</taxon>
        <taxon>Bacillati</taxon>
        <taxon>Actinomycetota</taxon>
        <taxon>Actinomycetes</taxon>
        <taxon>Mycobacteriales</taxon>
        <taxon>Corynebacteriaceae</taxon>
        <taxon>Corynebacterium</taxon>
    </lineage>
</organism>
<dbReference type="PANTHER" id="PTHR43037">
    <property type="entry name" value="UNNAMED PRODUCT-RELATED"/>
    <property type="match status" value="1"/>
</dbReference>
<accession>A0A0M3QA58</accession>
<dbReference type="EMBL" id="CP009220">
    <property type="protein sequence ID" value="ALC06733.1"/>
    <property type="molecule type" value="Genomic_DNA"/>
</dbReference>
<protein>
    <recommendedName>
        <fullName evidence="4">Polyhydroxybutyrate depolymerase</fullName>
    </recommendedName>
</protein>
<dbReference type="PATRIC" id="fig|931089.4.peg.2400"/>
<evidence type="ECO:0000313" key="2">
    <source>
        <dbReference type="EMBL" id="ALC06733.1"/>
    </source>
</evidence>
<proteinExistence type="predicted"/>
<keyword evidence="3" id="KW-1185">Reference proteome</keyword>